<accession>A0A510JJN2</accession>
<dbReference type="Proteomes" id="UP000321892">
    <property type="component" value="Chromosome"/>
</dbReference>
<protein>
    <recommendedName>
        <fullName evidence="3">Lipoprotein</fullName>
    </recommendedName>
</protein>
<keyword evidence="2" id="KW-1185">Reference proteome</keyword>
<gene>
    <name evidence="1" type="ORF">JCM16775_2245</name>
</gene>
<sequence length="59" mass="6931">MFKKILLMAILTVAIIGCSARDIALWKEAEQERREEGRRCYRRANGEAYCVDKYGNRTY</sequence>
<dbReference type="PROSITE" id="PS51257">
    <property type="entry name" value="PROKAR_LIPOPROTEIN"/>
    <property type="match status" value="1"/>
</dbReference>
<evidence type="ECO:0000313" key="1">
    <source>
        <dbReference type="EMBL" id="BBM39520.1"/>
    </source>
</evidence>
<name>A0A510JJN2_9FUSO</name>
<dbReference type="AlphaFoldDB" id="A0A510JJN2"/>
<evidence type="ECO:0008006" key="3">
    <source>
        <dbReference type="Google" id="ProtNLM"/>
    </source>
</evidence>
<dbReference type="EMBL" id="AP019823">
    <property type="protein sequence ID" value="BBM39520.1"/>
    <property type="molecule type" value="Genomic_DNA"/>
</dbReference>
<dbReference type="KEGG" id="lhf:JCM16775_2245"/>
<reference evidence="1 2" key="1">
    <citation type="submission" date="2019-07" db="EMBL/GenBank/DDBJ databases">
        <title>Complete Genome Sequence of Leptotrichia hofstadii Strain JCM16775.</title>
        <authorList>
            <person name="Watanabe S."/>
            <person name="Cui L."/>
        </authorList>
    </citation>
    <scope>NUCLEOTIDE SEQUENCE [LARGE SCALE GENOMIC DNA]</scope>
    <source>
        <strain evidence="1 2">JCM16775</strain>
    </source>
</reference>
<proteinExistence type="predicted"/>
<organism evidence="1 2">
    <name type="scientific">Leptotrichia hofstadii</name>
    <dbReference type="NCBI Taxonomy" id="157688"/>
    <lineage>
        <taxon>Bacteria</taxon>
        <taxon>Fusobacteriati</taxon>
        <taxon>Fusobacteriota</taxon>
        <taxon>Fusobacteriia</taxon>
        <taxon>Fusobacteriales</taxon>
        <taxon>Leptotrichiaceae</taxon>
        <taxon>Leptotrichia</taxon>
    </lineage>
</organism>
<evidence type="ECO:0000313" key="2">
    <source>
        <dbReference type="Proteomes" id="UP000321892"/>
    </source>
</evidence>